<keyword evidence="1" id="KW-1133">Transmembrane helix</keyword>
<feature type="transmembrane region" description="Helical" evidence="1">
    <location>
        <begin position="32"/>
        <end position="50"/>
    </location>
</feature>
<dbReference type="Proteomes" id="UP001652409">
    <property type="component" value="Unassembled WGS sequence"/>
</dbReference>
<dbReference type="RefSeq" id="WP_158422886.1">
    <property type="nucleotide sequence ID" value="NZ_JAOQJL010000059.1"/>
</dbReference>
<keyword evidence="1" id="KW-0812">Transmembrane</keyword>
<evidence type="ECO:0000256" key="1">
    <source>
        <dbReference type="SAM" id="Phobius"/>
    </source>
</evidence>
<protein>
    <submittedName>
        <fullName evidence="2">Uncharacterized protein</fullName>
    </submittedName>
</protein>
<comment type="caution">
    <text evidence="2">The sequence shown here is derived from an EMBL/GenBank/DDBJ whole genome shotgun (WGS) entry which is preliminary data.</text>
</comment>
<keyword evidence="3" id="KW-1185">Reference proteome</keyword>
<organism evidence="2 3">
    <name type="scientific">Blautia ammoniilytica</name>
    <dbReference type="NCBI Taxonomy" id="2981782"/>
    <lineage>
        <taxon>Bacteria</taxon>
        <taxon>Bacillati</taxon>
        <taxon>Bacillota</taxon>
        <taxon>Clostridia</taxon>
        <taxon>Lachnospirales</taxon>
        <taxon>Lachnospiraceae</taxon>
        <taxon>Blautia</taxon>
    </lineage>
</organism>
<gene>
    <name evidence="2" type="ORF">OCV61_17830</name>
</gene>
<dbReference type="EMBL" id="JAOQJL010000059">
    <property type="protein sequence ID" value="MCU6767226.1"/>
    <property type="molecule type" value="Genomic_DNA"/>
</dbReference>
<feature type="transmembrane region" description="Helical" evidence="1">
    <location>
        <begin position="71"/>
        <end position="91"/>
    </location>
</feature>
<evidence type="ECO:0000313" key="3">
    <source>
        <dbReference type="Proteomes" id="UP001652409"/>
    </source>
</evidence>
<evidence type="ECO:0000313" key="2">
    <source>
        <dbReference type="EMBL" id="MCU6767226.1"/>
    </source>
</evidence>
<name>A0ABT2TYC4_9FIRM</name>
<accession>A0ABT2TYC4</accession>
<sequence length="417" mass="45529">MEKLIGSIIALWGIVVLYGAFKKTTICKKGQIASGIVITVGGIAVLLSEIMNAPSKPNYGIVKTASNSNSLFKPAFIIVGIGVVIHIFNLICKNKIITVETQEKNKKEEFYKECLKADIKECKNEKEVQKAKLIAEKHGIKYSDISDLYSEAEVLVKKKEQKELDDSLKAKREEERAEQKTLVKYEGMTGREKRIAMLTAERAALLQTADTLKSGAKAVMNASQQKEKDWAIHGGIVNGIAGPAAGAATALNIQAQNAQIRAQNKANLQAFSPLITNSYMGAVSYESQARGVAVSIDSAKTKLLAKDDVQTCLKRLAFTETKVEVSETGTCTVTTKVALTEPFTIFEDIKAVIDGTIIAKIYDGETLVGTAALVLPSKGIGYYHDPYPLKGMCLYCGKKDRDYRVEFAAVDLWAMEI</sequence>
<proteinExistence type="predicted"/>
<keyword evidence="1" id="KW-0472">Membrane</keyword>
<reference evidence="2 3" key="1">
    <citation type="journal article" date="2021" name="ISME Commun">
        <title>Automated analysis of genomic sequences facilitates high-throughput and comprehensive description of bacteria.</title>
        <authorList>
            <person name="Hitch T.C.A."/>
        </authorList>
    </citation>
    <scope>NUCLEOTIDE SEQUENCE [LARGE SCALE GENOMIC DNA]</scope>
    <source>
        <strain evidence="2 3">Sanger_23</strain>
    </source>
</reference>